<feature type="compositionally biased region" description="Basic and acidic residues" evidence="1">
    <location>
        <begin position="26"/>
        <end position="35"/>
    </location>
</feature>
<dbReference type="Proteomes" id="UP001498398">
    <property type="component" value="Unassembled WGS sequence"/>
</dbReference>
<feature type="compositionally biased region" description="Polar residues" evidence="1">
    <location>
        <begin position="175"/>
        <end position="189"/>
    </location>
</feature>
<organism evidence="2 3">
    <name type="scientific">Marasmiellus scandens</name>
    <dbReference type="NCBI Taxonomy" id="2682957"/>
    <lineage>
        <taxon>Eukaryota</taxon>
        <taxon>Fungi</taxon>
        <taxon>Dikarya</taxon>
        <taxon>Basidiomycota</taxon>
        <taxon>Agaricomycotina</taxon>
        <taxon>Agaricomycetes</taxon>
        <taxon>Agaricomycetidae</taxon>
        <taxon>Agaricales</taxon>
        <taxon>Marasmiineae</taxon>
        <taxon>Omphalotaceae</taxon>
        <taxon>Marasmiellus</taxon>
    </lineage>
</organism>
<feature type="compositionally biased region" description="Polar residues" evidence="1">
    <location>
        <begin position="1"/>
        <end position="19"/>
    </location>
</feature>
<sequence>MPATRSMTQGHQSDTNDFATPTPAPRELRQQRDMHQTNAESGGRGNGRGGGRVGGRGGGRGRGHGCGIGCHTQQERTEFQFIPYVPLVSPSLEEPVIPQARNNVNLPPLPPLPLFPQRSNDEPDYTSPPVSPSDFDDIPSHDRIPLEQCLAAVAQPSLVIPRSSPHSINRGRRSSLPSQPRSNIMSNPTAVHPNPTQPDGGDVNPLTVAFIERDPDRKDQAQDCYAFYEKEENGHYSIYEPNIPEKGRYGLSTASGTLCSHLAANHFAVWVDLCDMKGFVISGAGYMDWANEHRALKGHPTQQSSAQSLDDPRQPFMQDAFVDAIAEWIIADSQSINAVKSPHLRSIFLMLREELNVKKGAEWT</sequence>
<feature type="region of interest" description="Disordered" evidence="1">
    <location>
        <begin position="161"/>
        <end position="202"/>
    </location>
</feature>
<protein>
    <submittedName>
        <fullName evidence="2">Uncharacterized protein</fullName>
    </submittedName>
</protein>
<comment type="caution">
    <text evidence="2">The sequence shown here is derived from an EMBL/GenBank/DDBJ whole genome shotgun (WGS) entry which is preliminary data.</text>
</comment>
<name>A0ABR1IUV1_9AGAR</name>
<accession>A0ABR1IUV1</accession>
<dbReference type="EMBL" id="JBANRG010000072">
    <property type="protein sequence ID" value="KAK7439546.1"/>
    <property type="molecule type" value="Genomic_DNA"/>
</dbReference>
<keyword evidence="3" id="KW-1185">Reference proteome</keyword>
<feature type="region of interest" description="Disordered" evidence="1">
    <location>
        <begin position="103"/>
        <end position="141"/>
    </location>
</feature>
<evidence type="ECO:0000256" key="1">
    <source>
        <dbReference type="SAM" id="MobiDB-lite"/>
    </source>
</evidence>
<proteinExistence type="predicted"/>
<evidence type="ECO:0000313" key="2">
    <source>
        <dbReference type="EMBL" id="KAK7439546.1"/>
    </source>
</evidence>
<reference evidence="2 3" key="1">
    <citation type="submission" date="2024-01" db="EMBL/GenBank/DDBJ databases">
        <title>A draft genome for the cacao thread blight pathogen Marasmiellus scandens.</title>
        <authorList>
            <person name="Baruah I.K."/>
            <person name="Leung J."/>
            <person name="Bukari Y."/>
            <person name="Amoako-Attah I."/>
            <person name="Meinhardt L.W."/>
            <person name="Bailey B.A."/>
            <person name="Cohen S.P."/>
        </authorList>
    </citation>
    <scope>NUCLEOTIDE SEQUENCE [LARGE SCALE GENOMIC DNA]</scope>
    <source>
        <strain evidence="2 3">GH-19</strain>
    </source>
</reference>
<feature type="compositionally biased region" description="Gly residues" evidence="1">
    <location>
        <begin position="42"/>
        <end position="68"/>
    </location>
</feature>
<evidence type="ECO:0000313" key="3">
    <source>
        <dbReference type="Proteomes" id="UP001498398"/>
    </source>
</evidence>
<feature type="region of interest" description="Disordered" evidence="1">
    <location>
        <begin position="1"/>
        <end position="69"/>
    </location>
</feature>
<gene>
    <name evidence="2" type="ORF">VKT23_017474</name>
</gene>